<feature type="compositionally biased region" description="Polar residues" evidence="10">
    <location>
        <begin position="1030"/>
        <end position="1044"/>
    </location>
</feature>
<dbReference type="CDD" id="cd13980">
    <property type="entry name" value="STKc_Vps15"/>
    <property type="match status" value="1"/>
</dbReference>
<evidence type="ECO:0000256" key="6">
    <source>
        <dbReference type="ARBA" id="ARBA00022741"/>
    </source>
</evidence>
<feature type="repeat" description="HEAT" evidence="9">
    <location>
        <begin position="632"/>
        <end position="670"/>
    </location>
</feature>
<dbReference type="GO" id="GO:0034271">
    <property type="term" value="C:phosphatidylinositol 3-kinase complex, class III, type I"/>
    <property type="evidence" value="ECO:0007669"/>
    <property type="project" value="TreeGrafter"/>
</dbReference>
<dbReference type="PANTHER" id="PTHR17583:SF0">
    <property type="entry name" value="PHOSPHOINOSITIDE 3-KINASE REGULATORY SUBUNIT 4"/>
    <property type="match status" value="1"/>
</dbReference>
<dbReference type="GO" id="GO:0034272">
    <property type="term" value="C:phosphatidylinositol 3-kinase complex, class III, type II"/>
    <property type="evidence" value="ECO:0007669"/>
    <property type="project" value="TreeGrafter"/>
</dbReference>
<dbReference type="InterPro" id="IPR000719">
    <property type="entry name" value="Prot_kinase_dom"/>
</dbReference>
<evidence type="ECO:0000256" key="1">
    <source>
        <dbReference type="ARBA" id="ARBA00012513"/>
    </source>
</evidence>
<evidence type="ECO:0000256" key="2">
    <source>
        <dbReference type="ARBA" id="ARBA00022527"/>
    </source>
</evidence>
<evidence type="ECO:0000256" key="10">
    <source>
        <dbReference type="SAM" id="MobiDB-lite"/>
    </source>
</evidence>
<dbReference type="GO" id="GO:0005524">
    <property type="term" value="F:ATP binding"/>
    <property type="evidence" value="ECO:0007669"/>
    <property type="project" value="UniProtKB-KW"/>
</dbReference>
<keyword evidence="2 12" id="KW-0723">Serine/threonine-protein kinase</keyword>
<feature type="region of interest" description="Disordered" evidence="10">
    <location>
        <begin position="1524"/>
        <end position="1568"/>
    </location>
</feature>
<dbReference type="PANTHER" id="PTHR17583">
    <property type="entry name" value="PHOSPHOINOSITIDE 3-KINASE REGULATORY SUBUNIT 4"/>
    <property type="match status" value="1"/>
</dbReference>
<dbReference type="PROSITE" id="PS00108">
    <property type="entry name" value="PROTEIN_KINASE_ST"/>
    <property type="match status" value="1"/>
</dbReference>
<dbReference type="InterPro" id="IPR045162">
    <property type="entry name" value="Vps15-like"/>
</dbReference>
<dbReference type="InterPro" id="IPR015943">
    <property type="entry name" value="WD40/YVTN_repeat-like_dom_sf"/>
</dbReference>
<evidence type="ECO:0000256" key="3">
    <source>
        <dbReference type="ARBA" id="ARBA00022574"/>
    </source>
</evidence>
<dbReference type="InterPro" id="IPR011009">
    <property type="entry name" value="Kinase-like_dom_sf"/>
</dbReference>
<dbReference type="Gene3D" id="1.25.10.10">
    <property type="entry name" value="Leucine-rich Repeat Variant"/>
    <property type="match status" value="1"/>
</dbReference>
<sequence>MGIQLSTIQTPQFHELFAEELPDYYNERSLGDSQFLRTFRILKRKGNEELIKVFVNKLPEISLTAIVNSLQEEQERILERSPNILPYTKTLVTLRAAYLMRPYVAHNLYDRISTRPFLDSAEKKWIMFQLLKGISDCHKHGICHGDIKTENVLVTTWNWVYISDFSSFKPTFLPEDNPADYSYFFDTSSRRVCNIAPERFVPNSQIRVAPLTPEMDIFSLGCVFAELLLEGSPLFTLSQLFNYKANNSYDIATVLRQIKDQDTQDMILEMLQCDPTKRDTADNYLKRFRGTVFPECFYAPLYEYCCKLLSPQTISYAEPVRNQPYIYSSRVDTIFNDLIPFDDAFSNVSNDHLLSRKMNNDFESSFIPLYTSLPDEFETTFASGKWYQLFLENLKKLMGESVHSENTRGVTTNNNSYDSDYSKASIYAASILLPIVLTALRHVRTRESKLNALRIIEILSTSIPDEVKLDTVLPFIMTLVADEFTDVRIRALITITRLVRNIRAIAPINAFLFQEYLFPDLQRYLSDPSSRCRATYASCLPELARQASKFVNLAQSLRNAGILSFPESEYENVNHGKAELLFETGRHDLVVTVERHVSMLLADGSSTVRRSLLSALPPLCVFFGKAKSNDLILSHLITYLNDTDWMLRSAFFESITGLAIFIGSRSVDEYILPLMLQALVDPEPAVLESVLESFAALIELHLFDKLVILKILHLILPFSIIPNIYTRKATLSVIYSTYKCLEEVDRQCILMPVLLPYLLSPIYDINSLEELDLFIIPMVPASVWSTLTHWFVESDNSSEFWKAVRSPNLSNNDDEIGDLQLSSERTKNGNYFISNLRPRKKLYILGHTILTSSEALELNNNDRKWIDIIQKMGIKEEHLFILGNLREYIFRTITNSGILIRKRESELAFNQSKEAPKSPLHILPEMIFWNPEAPYSPYILTENVEAVVNKYAESTHTKHSQTEDVVSPESAAYVGTDMTNAFGSTTKSLKERANDKQHHQKSKSSEANTLSEAIMHRRKPTNQRRRTDSTENSMLSTDNESSTQLIQHRMHNNDEQLSREPSVEGELIGKNKRMGKYGLTVDSKVSGLEQSSPTMSTNSNTLLGLVANELSLRDGAKKSSYTGSNPYVANYLNKIYAEAAVAAVDFGPVVAPSWASSISLRRRGKITNSNKQSNKGLQGTDWQPEGSRVTQVNLGNVKEGGMKRIIASPDSLFFVTLGLDGLVRAWQLVESDHQIPLWKCECRLAYGHTRRNGERSRFPVVNGCFMGNTYSFASVTQEGSIEVHQLDVYNQKHKIISSSRLPNMDINDSITSMESANFYDGSIRIVIVTAWSKLYYLEAGTLQSLASIQLPIDRGSATSVAVSDGCLWALIGTSKGWLLLWDLRFNILSTAWKISAKVDKIDFLTGRFRKEPAFSLFGDGINNPNIDSPSSMGLGGSSSGSSKSLRPTTPVLGNASQDVKAISTVFGCTTVSISFSRLRKDRREKTKTEDFEDNSFEEMNRLSSGVLIFDVERGKCEEMFLDNWESDVPPPFPTHQELDDANDSKLRQQSWLRDPPQNNLNDSSQEDPQVYHSGWPCLSVPVYYQKDSTITQTERKILFVVVSPGSPHAYMWDTSNPSKNLSITNITETAKISTLQNAPPVQLRTVEPSQVRPKSSGVSRPLLFLQQQKYLPNENRFYPIVDIAFLYRPYALTLLIDASGTLELWT</sequence>
<feature type="compositionally biased region" description="Basic and acidic residues" evidence="10">
    <location>
        <begin position="1536"/>
        <end position="1546"/>
    </location>
</feature>
<keyword evidence="5" id="KW-0677">Repeat</keyword>
<keyword evidence="13" id="KW-1185">Reference proteome</keyword>
<evidence type="ECO:0000256" key="4">
    <source>
        <dbReference type="ARBA" id="ARBA00022679"/>
    </source>
</evidence>
<evidence type="ECO:0000256" key="8">
    <source>
        <dbReference type="ARBA" id="ARBA00022840"/>
    </source>
</evidence>
<dbReference type="PROSITE" id="PS50077">
    <property type="entry name" value="HEAT_REPEAT"/>
    <property type="match status" value="1"/>
</dbReference>
<dbReference type="SUPFAM" id="SSF50978">
    <property type="entry name" value="WD40 repeat-like"/>
    <property type="match status" value="1"/>
</dbReference>
<keyword evidence="4" id="KW-0808">Transferase</keyword>
<organism evidence="12 13">
    <name type="scientific">Schizosaccharomyces osmophilus</name>
    <dbReference type="NCBI Taxonomy" id="2545709"/>
    <lineage>
        <taxon>Eukaryota</taxon>
        <taxon>Fungi</taxon>
        <taxon>Dikarya</taxon>
        <taxon>Ascomycota</taxon>
        <taxon>Taphrinomycotina</taxon>
        <taxon>Schizosaccharomycetes</taxon>
        <taxon>Schizosaccharomycetales</taxon>
        <taxon>Schizosaccharomycetaceae</taxon>
        <taxon>Schizosaccharomyces</taxon>
    </lineage>
</organism>
<feature type="compositionally biased region" description="Polar residues" evidence="10">
    <location>
        <begin position="1166"/>
        <end position="1181"/>
    </location>
</feature>
<reference evidence="12 13" key="1">
    <citation type="journal article" date="2023" name="G3 (Bethesda)">
        <title>A high-quality reference genome for the fission yeast Schizosaccharomyces osmophilus.</title>
        <authorList>
            <person name="Jia G.S."/>
            <person name="Zhang W.C."/>
            <person name="Liang Y."/>
            <person name="Liu X.H."/>
            <person name="Rhind N."/>
            <person name="Pidoux A."/>
            <person name="Brysch-Herzberg M."/>
            <person name="Du L.L."/>
        </authorList>
    </citation>
    <scope>NUCLEOTIDE SEQUENCE [LARGE SCALE GENOMIC DNA]</scope>
    <source>
        <strain evidence="12 13">CBS 15793</strain>
    </source>
</reference>
<dbReference type="GO" id="GO:0006623">
    <property type="term" value="P:protein targeting to vacuole"/>
    <property type="evidence" value="ECO:0007669"/>
    <property type="project" value="TreeGrafter"/>
</dbReference>
<dbReference type="PROSITE" id="PS50011">
    <property type="entry name" value="PROTEIN_KINASE_DOM"/>
    <property type="match status" value="1"/>
</dbReference>
<accession>A0AAE9WBD1</accession>
<dbReference type="GO" id="GO:0005770">
    <property type="term" value="C:late endosome"/>
    <property type="evidence" value="ECO:0007669"/>
    <property type="project" value="TreeGrafter"/>
</dbReference>
<evidence type="ECO:0000256" key="7">
    <source>
        <dbReference type="ARBA" id="ARBA00022777"/>
    </source>
</evidence>
<keyword evidence="7 12" id="KW-0418">Kinase</keyword>
<dbReference type="InterPro" id="IPR016024">
    <property type="entry name" value="ARM-type_fold"/>
</dbReference>
<evidence type="ECO:0000313" key="13">
    <source>
        <dbReference type="Proteomes" id="UP001212411"/>
    </source>
</evidence>
<dbReference type="FunFam" id="1.10.510.10:FF:000497">
    <property type="entry name" value="Phosphoinositide 3-kinase regulatory subunit"/>
    <property type="match status" value="1"/>
</dbReference>
<evidence type="ECO:0000313" key="12">
    <source>
        <dbReference type="EMBL" id="WBW72147.1"/>
    </source>
</evidence>
<dbReference type="GO" id="GO:0071561">
    <property type="term" value="C:nucleus-vacuole junction"/>
    <property type="evidence" value="ECO:0007669"/>
    <property type="project" value="TreeGrafter"/>
</dbReference>
<dbReference type="Pfam" id="PF22956">
    <property type="entry name" value="VPS15-like_hel"/>
    <property type="match status" value="1"/>
</dbReference>
<name>A0AAE9WBD1_9SCHI</name>
<feature type="region of interest" description="Disordered" evidence="10">
    <location>
        <begin position="1165"/>
        <end position="1185"/>
    </location>
</feature>
<feature type="region of interest" description="Disordered" evidence="10">
    <location>
        <begin position="989"/>
        <end position="1044"/>
    </location>
</feature>
<keyword evidence="8" id="KW-0067">ATP-binding</keyword>
<dbReference type="InterPro" id="IPR021133">
    <property type="entry name" value="HEAT_type_2"/>
</dbReference>
<dbReference type="InterPro" id="IPR011989">
    <property type="entry name" value="ARM-like"/>
</dbReference>
<dbReference type="InterPro" id="IPR008271">
    <property type="entry name" value="Ser/Thr_kinase_AS"/>
</dbReference>
<evidence type="ECO:0000256" key="5">
    <source>
        <dbReference type="ARBA" id="ARBA00022737"/>
    </source>
</evidence>
<proteinExistence type="predicted"/>
<feature type="region of interest" description="Disordered" evidence="10">
    <location>
        <begin position="1428"/>
        <end position="1449"/>
    </location>
</feature>
<dbReference type="Gene3D" id="1.10.510.10">
    <property type="entry name" value="Transferase(Phosphotransferase) domain 1"/>
    <property type="match status" value="1"/>
</dbReference>
<keyword evidence="6" id="KW-0547">Nucleotide-binding</keyword>
<dbReference type="SMART" id="SM00220">
    <property type="entry name" value="S_TKc"/>
    <property type="match status" value="1"/>
</dbReference>
<dbReference type="KEGG" id="som:SOMG_02282"/>
<dbReference type="Pfam" id="PF00069">
    <property type="entry name" value="Pkinase"/>
    <property type="match status" value="1"/>
</dbReference>
<dbReference type="Proteomes" id="UP001212411">
    <property type="component" value="Chromosome 1"/>
</dbReference>
<dbReference type="GO" id="GO:0016236">
    <property type="term" value="P:macroautophagy"/>
    <property type="evidence" value="ECO:0007669"/>
    <property type="project" value="InterPro"/>
</dbReference>
<dbReference type="GO" id="GO:0045324">
    <property type="term" value="P:late endosome to vacuole transport"/>
    <property type="evidence" value="ECO:0007669"/>
    <property type="project" value="InterPro"/>
</dbReference>
<feature type="domain" description="Protein kinase" evidence="11">
    <location>
        <begin position="24"/>
        <end position="293"/>
    </location>
</feature>
<dbReference type="InterPro" id="IPR036322">
    <property type="entry name" value="WD40_repeat_dom_sf"/>
</dbReference>
<dbReference type="SUPFAM" id="SSF56112">
    <property type="entry name" value="Protein kinase-like (PK-like)"/>
    <property type="match status" value="1"/>
</dbReference>
<protein>
    <recommendedName>
        <fullName evidence="1">non-specific serine/threonine protein kinase</fullName>
        <ecNumber evidence="1">2.7.11.1</ecNumber>
    </recommendedName>
</protein>
<feature type="compositionally biased region" description="Polar residues" evidence="10">
    <location>
        <begin position="1547"/>
        <end position="1567"/>
    </location>
</feature>
<dbReference type="RefSeq" id="XP_056036390.1">
    <property type="nucleotide sequence ID" value="XM_056181074.1"/>
</dbReference>
<dbReference type="InterPro" id="IPR055231">
    <property type="entry name" value="2AA_helical"/>
</dbReference>
<evidence type="ECO:0000256" key="9">
    <source>
        <dbReference type="PROSITE-ProRule" id="PRU00103"/>
    </source>
</evidence>
<keyword evidence="3" id="KW-0853">WD repeat</keyword>
<dbReference type="EC" id="2.7.11.1" evidence="1"/>
<dbReference type="SUPFAM" id="SSF48371">
    <property type="entry name" value="ARM repeat"/>
    <property type="match status" value="1"/>
</dbReference>
<dbReference type="GO" id="GO:0004674">
    <property type="term" value="F:protein serine/threonine kinase activity"/>
    <property type="evidence" value="ECO:0007669"/>
    <property type="project" value="UniProtKB-KW"/>
</dbReference>
<dbReference type="Gene3D" id="2.130.10.10">
    <property type="entry name" value="YVTN repeat-like/Quinoprotein amine dehydrogenase"/>
    <property type="match status" value="1"/>
</dbReference>
<evidence type="ECO:0000259" key="11">
    <source>
        <dbReference type="PROSITE" id="PS50011"/>
    </source>
</evidence>
<gene>
    <name evidence="12" type="primary">vps15</name>
    <name evidence="12" type="ORF">SOMG_02282</name>
</gene>
<dbReference type="GeneID" id="80875763"/>
<dbReference type="EMBL" id="CP115611">
    <property type="protein sequence ID" value="WBW72147.1"/>
    <property type="molecule type" value="Genomic_DNA"/>
</dbReference>